<feature type="compositionally biased region" description="Basic and acidic residues" evidence="1">
    <location>
        <begin position="308"/>
        <end position="329"/>
    </location>
</feature>
<evidence type="ECO:0000256" key="2">
    <source>
        <dbReference type="SAM" id="Phobius"/>
    </source>
</evidence>
<dbReference type="OrthoDB" id="770890at2759"/>
<keyword evidence="4" id="KW-1185">Reference proteome</keyword>
<name>A0A5J5A9T7_9ASTE</name>
<feature type="compositionally biased region" description="Low complexity" evidence="1">
    <location>
        <begin position="399"/>
        <end position="411"/>
    </location>
</feature>
<gene>
    <name evidence="3" type="ORF">F0562_007743</name>
</gene>
<evidence type="ECO:0000313" key="4">
    <source>
        <dbReference type="Proteomes" id="UP000325577"/>
    </source>
</evidence>
<sequence>MNIITELTDQHSKASELQLEAETRISEAETQLKEAIQKLTLRDSEARELNEKLTALEGQIRMYEEQANEASAVAESRKVELDQTLLKLKDLESTIEEMQTKSGLFEKECVGLAEANLKLTQELATYEVKLNDLQTKLFASSTEKDETIEQLQSSKKAIEDLTQQLTSEGQRLHTQISSVMEENNLLNETYQNAKKELEDVSIQFEEKTKEHKLNEDALKAEMENLKAEIGEKTVLQNLLKELEEKSTITEARLKEEVESAQVAAANREAELTSKLEDHVQKVHDRDILNDQLVQLQKELHIAQSTIAEQKEADSQKELEHEATLKRSSEELEAKSNTVLLLEKQVKELEQKLQLADAKLKEKADEGSPAVEVKSRDIGSTISTPSKRRSKKKLEATPAQTSSSSDTHTQTTEVSPAMNYKFILGIALVSVIIGVILGKRY</sequence>
<feature type="region of interest" description="Disordered" evidence="1">
    <location>
        <begin position="307"/>
        <end position="329"/>
    </location>
</feature>
<dbReference type="AlphaFoldDB" id="A0A5J5A9T7"/>
<accession>A0A5J5A9T7</accession>
<dbReference type="EMBL" id="CM018046">
    <property type="protein sequence ID" value="KAA8526157.1"/>
    <property type="molecule type" value="Genomic_DNA"/>
</dbReference>
<evidence type="ECO:0000313" key="3">
    <source>
        <dbReference type="EMBL" id="KAA8526157.1"/>
    </source>
</evidence>
<dbReference type="PANTHER" id="PTHR43049:SF1">
    <property type="entry name" value="EARLY ENDOSOME ANTIGEN"/>
    <property type="match status" value="1"/>
</dbReference>
<keyword evidence="2" id="KW-1133">Transmembrane helix</keyword>
<feature type="region of interest" description="Disordered" evidence="1">
    <location>
        <begin position="359"/>
        <end position="411"/>
    </location>
</feature>
<proteinExistence type="predicted"/>
<evidence type="ECO:0000256" key="1">
    <source>
        <dbReference type="SAM" id="MobiDB-lite"/>
    </source>
</evidence>
<organism evidence="3 4">
    <name type="scientific">Nyssa sinensis</name>
    <dbReference type="NCBI Taxonomy" id="561372"/>
    <lineage>
        <taxon>Eukaryota</taxon>
        <taxon>Viridiplantae</taxon>
        <taxon>Streptophyta</taxon>
        <taxon>Embryophyta</taxon>
        <taxon>Tracheophyta</taxon>
        <taxon>Spermatophyta</taxon>
        <taxon>Magnoliopsida</taxon>
        <taxon>eudicotyledons</taxon>
        <taxon>Gunneridae</taxon>
        <taxon>Pentapetalae</taxon>
        <taxon>asterids</taxon>
        <taxon>Cornales</taxon>
        <taxon>Nyssaceae</taxon>
        <taxon>Nyssa</taxon>
    </lineage>
</organism>
<reference evidence="3 4" key="1">
    <citation type="submission" date="2019-09" db="EMBL/GenBank/DDBJ databases">
        <title>A chromosome-level genome assembly of the Chinese tupelo Nyssa sinensis.</title>
        <authorList>
            <person name="Yang X."/>
            <person name="Kang M."/>
            <person name="Yang Y."/>
            <person name="Xiong H."/>
            <person name="Wang M."/>
            <person name="Zhang Z."/>
            <person name="Wang Z."/>
            <person name="Wu H."/>
            <person name="Ma T."/>
            <person name="Liu J."/>
            <person name="Xi Z."/>
        </authorList>
    </citation>
    <scope>NUCLEOTIDE SEQUENCE [LARGE SCALE GENOMIC DNA]</scope>
    <source>
        <strain evidence="3">J267</strain>
        <tissue evidence="3">Leaf</tissue>
    </source>
</reference>
<protein>
    <submittedName>
        <fullName evidence="3">Uncharacterized protein</fullName>
    </submittedName>
</protein>
<keyword evidence="2" id="KW-0812">Transmembrane</keyword>
<dbReference type="PANTHER" id="PTHR43049">
    <property type="entry name" value="EARLY ENDOSOME ANTIGEN"/>
    <property type="match status" value="1"/>
</dbReference>
<dbReference type="Proteomes" id="UP000325577">
    <property type="component" value="Linkage Group LG3"/>
</dbReference>
<keyword evidence="2" id="KW-0472">Membrane</keyword>
<dbReference type="SUPFAM" id="SSF57997">
    <property type="entry name" value="Tropomyosin"/>
    <property type="match status" value="1"/>
</dbReference>
<feature type="transmembrane region" description="Helical" evidence="2">
    <location>
        <begin position="419"/>
        <end position="437"/>
    </location>
</feature>